<dbReference type="OrthoDB" id="9808473at2"/>
<gene>
    <name evidence="1" type="ORF">M23134_06072</name>
</gene>
<evidence type="ECO:0008006" key="3">
    <source>
        <dbReference type="Google" id="ProtNLM"/>
    </source>
</evidence>
<reference evidence="1 2" key="1">
    <citation type="submission" date="2007-01" db="EMBL/GenBank/DDBJ databases">
        <authorList>
            <person name="Haygood M."/>
            <person name="Podell S."/>
            <person name="Anderson C."/>
            <person name="Hopkinson B."/>
            <person name="Roe K."/>
            <person name="Barbeau K."/>
            <person name="Gaasterland T."/>
            <person name="Ferriera S."/>
            <person name="Johnson J."/>
            <person name="Kravitz S."/>
            <person name="Beeson K."/>
            <person name="Sutton G."/>
            <person name="Rogers Y.-H."/>
            <person name="Friedman R."/>
            <person name="Frazier M."/>
            <person name="Venter J.C."/>
        </authorList>
    </citation>
    <scope>NUCLEOTIDE SEQUENCE [LARGE SCALE GENOMIC DNA]</scope>
    <source>
        <strain evidence="1 2">ATCC 23134</strain>
    </source>
</reference>
<organism evidence="1 2">
    <name type="scientific">Microscilla marina ATCC 23134</name>
    <dbReference type="NCBI Taxonomy" id="313606"/>
    <lineage>
        <taxon>Bacteria</taxon>
        <taxon>Pseudomonadati</taxon>
        <taxon>Bacteroidota</taxon>
        <taxon>Cytophagia</taxon>
        <taxon>Cytophagales</taxon>
        <taxon>Microscillaceae</taxon>
        <taxon>Microscilla</taxon>
    </lineage>
</organism>
<dbReference type="RefSeq" id="WP_002703545.1">
    <property type="nucleotide sequence ID" value="NZ_AAWS01000055.1"/>
</dbReference>
<dbReference type="AlphaFoldDB" id="A1ZX04"/>
<keyword evidence="2" id="KW-1185">Reference proteome</keyword>
<evidence type="ECO:0000313" key="1">
    <source>
        <dbReference type="EMBL" id="EAY25084.1"/>
    </source>
</evidence>
<comment type="caution">
    <text evidence="1">The sequence shown here is derived from an EMBL/GenBank/DDBJ whole genome shotgun (WGS) entry which is preliminary data.</text>
</comment>
<dbReference type="InterPro" id="IPR021457">
    <property type="entry name" value="DUF3108"/>
</dbReference>
<dbReference type="Pfam" id="PF11306">
    <property type="entry name" value="DUF3108"/>
    <property type="match status" value="1"/>
</dbReference>
<dbReference type="eggNOG" id="ENOG502ZB4S">
    <property type="taxonomic scope" value="Bacteria"/>
</dbReference>
<name>A1ZX04_MICM2</name>
<proteinExistence type="predicted"/>
<dbReference type="Proteomes" id="UP000004095">
    <property type="component" value="Unassembled WGS sequence"/>
</dbReference>
<protein>
    <recommendedName>
        <fullName evidence="3">DUF3108 domain-containing protein</fullName>
    </recommendedName>
</protein>
<accession>A1ZX04</accession>
<dbReference type="EMBL" id="AAWS01000055">
    <property type="protein sequence ID" value="EAY25084.1"/>
    <property type="molecule type" value="Genomic_DNA"/>
</dbReference>
<evidence type="ECO:0000313" key="2">
    <source>
        <dbReference type="Proteomes" id="UP000004095"/>
    </source>
</evidence>
<sequence length="280" mass="32515">MRKFVALVVFIGVISGFITPTYDGYRTIKNDVFNPGEHLEYIAHYGPINAGVGIVDVSKKLFYLNGRLCYRVDVLGKSVGAFDAITRIRDTWRSYIDTSAFVSHRFYRHIEETDYRRDELTHIEPSKNRATMRYEQWKEKRNGAKSKLEKGNKVVVVPRNAQDMISGYYYLRMLDFNSLKPGQIITIPGFLEDKIYDLKIRYKGKSIAKTKFGKIHAHKLVPIMPKNGLFSGENSIRFWVSDDGNKIPVRIEADMFIGKVVIEVKSFRNLRHKFNFKKKK</sequence>